<accession>A0ABY7M7V3</accession>
<feature type="compositionally biased region" description="Polar residues" evidence="1">
    <location>
        <begin position="167"/>
        <end position="177"/>
    </location>
</feature>
<feature type="region of interest" description="Disordered" evidence="1">
    <location>
        <begin position="142"/>
        <end position="177"/>
    </location>
</feature>
<dbReference type="SUPFAM" id="SSF63737">
    <property type="entry name" value="Leukotriene A4 hydrolase N-terminal domain"/>
    <property type="match status" value="1"/>
</dbReference>
<dbReference type="EMBL" id="CP115149">
    <property type="protein sequence ID" value="WBL36103.1"/>
    <property type="molecule type" value="Genomic_DNA"/>
</dbReference>
<sequence length="177" mass="19400">MSFLYGERLSCGRLEFGGDEPRTPPHALPGDRPVWPPDRLVDILHVKIEVQLDVDAKKVRGTVTHTVAPLNDGTRFVAFDAVDMVVSGVTVGRREAAFDYDGARLTVDLGEGRKRGQELQVAIAYEASPRIGMYFIGPDEGTRRSRGRCGRSAGTRTRGTGCPASITRATSSPRTWW</sequence>
<protein>
    <submittedName>
        <fullName evidence="2">Uncharacterized protein</fullName>
    </submittedName>
</protein>
<name>A0ABY7M7V3_9CHLR</name>
<dbReference type="Proteomes" id="UP001212803">
    <property type="component" value="Chromosome"/>
</dbReference>
<dbReference type="Gene3D" id="2.60.40.1730">
    <property type="entry name" value="tricorn interacting facor f3 domain"/>
    <property type="match status" value="1"/>
</dbReference>
<evidence type="ECO:0000256" key="1">
    <source>
        <dbReference type="SAM" id="MobiDB-lite"/>
    </source>
</evidence>
<gene>
    <name evidence="2" type="ORF">O0235_00280</name>
</gene>
<evidence type="ECO:0000313" key="2">
    <source>
        <dbReference type="EMBL" id="WBL36103.1"/>
    </source>
</evidence>
<keyword evidence="3" id="KW-1185">Reference proteome</keyword>
<dbReference type="InterPro" id="IPR042097">
    <property type="entry name" value="Aminopeptidase_N-like_N_sf"/>
</dbReference>
<dbReference type="RefSeq" id="WP_270056628.1">
    <property type="nucleotide sequence ID" value="NZ_CP115149.1"/>
</dbReference>
<feature type="compositionally biased region" description="Low complexity" evidence="1">
    <location>
        <begin position="150"/>
        <end position="162"/>
    </location>
</feature>
<reference evidence="2 3" key="1">
    <citation type="journal article" date="2023" name="ISME J.">
        <title>Thermophilic Dehalococcoidia with unusual traits shed light on an unexpected past.</title>
        <authorList>
            <person name="Palmer M."/>
            <person name="Covington J.K."/>
            <person name="Zhou E.M."/>
            <person name="Thomas S.C."/>
            <person name="Habib N."/>
            <person name="Seymour C.O."/>
            <person name="Lai D."/>
            <person name="Johnston J."/>
            <person name="Hashimi A."/>
            <person name="Jiao J.Y."/>
            <person name="Muok A.R."/>
            <person name="Liu L."/>
            <person name="Xian W.D."/>
            <person name="Zhi X.Y."/>
            <person name="Li M.M."/>
            <person name="Silva L.P."/>
            <person name="Bowen B.P."/>
            <person name="Louie K."/>
            <person name="Briegel A."/>
            <person name="Pett-Ridge J."/>
            <person name="Weber P.K."/>
            <person name="Tocheva E.I."/>
            <person name="Woyke T."/>
            <person name="Northen T.R."/>
            <person name="Mayali X."/>
            <person name="Li W.J."/>
            <person name="Hedlund B.P."/>
        </authorList>
    </citation>
    <scope>NUCLEOTIDE SEQUENCE [LARGE SCALE GENOMIC DNA]</scope>
    <source>
        <strain evidence="2 3">YIM 72310</strain>
    </source>
</reference>
<organism evidence="2 3">
    <name type="scientific">Tepidiforma flava</name>
    <dbReference type="NCBI Taxonomy" id="3004094"/>
    <lineage>
        <taxon>Bacteria</taxon>
        <taxon>Bacillati</taxon>
        <taxon>Chloroflexota</taxon>
        <taxon>Tepidiformia</taxon>
        <taxon>Tepidiformales</taxon>
        <taxon>Tepidiformaceae</taxon>
        <taxon>Tepidiforma</taxon>
    </lineage>
</organism>
<proteinExistence type="predicted"/>
<evidence type="ECO:0000313" key="3">
    <source>
        <dbReference type="Proteomes" id="UP001212803"/>
    </source>
</evidence>